<dbReference type="InterPro" id="IPR029044">
    <property type="entry name" value="Nucleotide-diphossugar_trans"/>
</dbReference>
<evidence type="ECO:0000313" key="3">
    <source>
        <dbReference type="Proteomes" id="UP001213083"/>
    </source>
</evidence>
<evidence type="ECO:0000259" key="1">
    <source>
        <dbReference type="Pfam" id="PF00535"/>
    </source>
</evidence>
<comment type="caution">
    <text evidence="2">The sequence shown here is derived from an EMBL/GenBank/DDBJ whole genome shotgun (WGS) entry which is preliminary data.</text>
</comment>
<accession>A0ABD4W349</accession>
<dbReference type="InterPro" id="IPR001173">
    <property type="entry name" value="Glyco_trans_2-like"/>
</dbReference>
<dbReference type="SUPFAM" id="SSF53448">
    <property type="entry name" value="Nucleotide-diphospho-sugar transferases"/>
    <property type="match status" value="1"/>
</dbReference>
<sequence>MSNKVLVLMSTYNGERYLQTQIESILNQEGVDVHLIVRDDGSNDNTINILRSFVGEKLDFYTGANLKSAKSFIDLLIKCPKTYDYYAFSDQDDYWCPDKLISAIKSLEKISKPAVYCSNALLVDKDLNSLGRMEYNHVPNFTFQRVLIAGEVQGATMVMNRELTKYFNGIEMPDYVPMHDYFVSLVCVAIGGKIVFDPESHIKYRQHGGNVLGVDSSLFGKVRRNLSRVVKKNDFLDLQRMCQQLIEQNNFPIKENYLQVLELGATYKKSLKSRWRMTTLENMDFGKANQNIGYRLALLFGKI</sequence>
<dbReference type="Proteomes" id="UP001213083">
    <property type="component" value="Unassembled WGS sequence"/>
</dbReference>
<evidence type="ECO:0000313" key="2">
    <source>
        <dbReference type="EMBL" id="MDA3783022.1"/>
    </source>
</evidence>
<dbReference type="AlphaFoldDB" id="A0ABD4W349"/>
<dbReference type="PANTHER" id="PTHR22916">
    <property type="entry name" value="GLYCOSYLTRANSFERASE"/>
    <property type="match status" value="1"/>
</dbReference>
<dbReference type="RefSeq" id="WP_013440210.1">
    <property type="nucleotide sequence ID" value="NZ_BNIF01000053.1"/>
</dbReference>
<organism evidence="2 3">
    <name type="scientific">Lactobacillus delbrueckii</name>
    <dbReference type="NCBI Taxonomy" id="1584"/>
    <lineage>
        <taxon>Bacteria</taxon>
        <taxon>Bacillati</taxon>
        <taxon>Bacillota</taxon>
        <taxon>Bacilli</taxon>
        <taxon>Lactobacillales</taxon>
        <taxon>Lactobacillaceae</taxon>
        <taxon>Lactobacillus</taxon>
    </lineage>
</organism>
<protein>
    <submittedName>
        <fullName evidence="2">Glycosyltransferase family 2 protein</fullName>
    </submittedName>
</protein>
<dbReference type="GO" id="GO:0016758">
    <property type="term" value="F:hexosyltransferase activity"/>
    <property type="evidence" value="ECO:0007669"/>
    <property type="project" value="UniProtKB-ARBA"/>
</dbReference>
<dbReference type="Pfam" id="PF00535">
    <property type="entry name" value="Glycos_transf_2"/>
    <property type="match status" value="1"/>
</dbReference>
<dbReference type="CDD" id="cd04196">
    <property type="entry name" value="GT_2_like_d"/>
    <property type="match status" value="1"/>
</dbReference>
<proteinExistence type="predicted"/>
<reference evidence="2 3" key="1">
    <citation type="submission" date="2023-01" db="EMBL/GenBank/DDBJ databases">
        <title>Sequencing of the bacterial strains from artisanal fermented milk Matsoni.</title>
        <authorList>
            <person name="Rozman V."/>
            <person name="Accetto T."/>
            <person name="Bogovic Matijasic B."/>
        </authorList>
    </citation>
    <scope>NUCLEOTIDE SEQUENCE [LARGE SCALE GENOMIC DNA]</scope>
    <source>
        <strain evidence="3">lbl143</strain>
    </source>
</reference>
<dbReference type="PANTHER" id="PTHR22916:SF3">
    <property type="entry name" value="UDP-GLCNAC:BETAGAL BETA-1,3-N-ACETYLGLUCOSAMINYLTRANSFERASE-LIKE PROTEIN 1"/>
    <property type="match status" value="1"/>
</dbReference>
<dbReference type="EMBL" id="JAQIEV010000036">
    <property type="protein sequence ID" value="MDA3783022.1"/>
    <property type="molecule type" value="Genomic_DNA"/>
</dbReference>
<feature type="domain" description="Glycosyltransferase 2-like" evidence="1">
    <location>
        <begin position="7"/>
        <end position="118"/>
    </location>
</feature>
<name>A0ABD4W349_9LACO</name>
<dbReference type="Gene3D" id="3.90.550.10">
    <property type="entry name" value="Spore Coat Polysaccharide Biosynthesis Protein SpsA, Chain A"/>
    <property type="match status" value="1"/>
</dbReference>
<gene>
    <name evidence="2" type="ORF">PF593_07705</name>
</gene>